<evidence type="ECO:0000259" key="2">
    <source>
        <dbReference type="Pfam" id="PF12697"/>
    </source>
</evidence>
<dbReference type="Gene3D" id="3.40.50.1820">
    <property type="entry name" value="alpha/beta hydrolase"/>
    <property type="match status" value="1"/>
</dbReference>
<dbReference type="FunFam" id="3.40.50.1820:FF:000025">
    <property type="entry name" value="putative methylesterase 11, chloroplastic"/>
    <property type="match status" value="1"/>
</dbReference>
<dbReference type="GO" id="GO:0080031">
    <property type="term" value="F:methyl salicylate esterase activity"/>
    <property type="evidence" value="ECO:0000318"/>
    <property type="project" value="GO_Central"/>
</dbReference>
<organism evidence="3 4">
    <name type="scientific">Physcomitrium patens</name>
    <name type="common">Spreading-leaved earth moss</name>
    <name type="synonym">Physcomitrella patens</name>
    <dbReference type="NCBI Taxonomy" id="3218"/>
    <lineage>
        <taxon>Eukaryota</taxon>
        <taxon>Viridiplantae</taxon>
        <taxon>Streptophyta</taxon>
        <taxon>Embryophyta</taxon>
        <taxon>Bryophyta</taxon>
        <taxon>Bryophytina</taxon>
        <taxon>Bryopsida</taxon>
        <taxon>Funariidae</taxon>
        <taxon>Funariales</taxon>
        <taxon>Funariaceae</taxon>
        <taxon>Physcomitrium</taxon>
    </lineage>
</organism>
<dbReference type="EMBL" id="ABEU02000017">
    <property type="status" value="NOT_ANNOTATED_CDS"/>
    <property type="molecule type" value="Genomic_DNA"/>
</dbReference>
<name>A0A7I4BA98_PHYPA</name>
<reference evidence="3 4" key="1">
    <citation type="journal article" date="2008" name="Science">
        <title>The Physcomitrella genome reveals evolutionary insights into the conquest of land by plants.</title>
        <authorList>
            <person name="Rensing S."/>
            <person name="Lang D."/>
            <person name="Zimmer A."/>
            <person name="Terry A."/>
            <person name="Salamov A."/>
            <person name="Shapiro H."/>
            <person name="Nishiyama T."/>
            <person name="Perroud P.-F."/>
            <person name="Lindquist E."/>
            <person name="Kamisugi Y."/>
            <person name="Tanahashi T."/>
            <person name="Sakakibara K."/>
            <person name="Fujita T."/>
            <person name="Oishi K."/>
            <person name="Shin-I T."/>
            <person name="Kuroki Y."/>
            <person name="Toyoda A."/>
            <person name="Suzuki Y."/>
            <person name="Hashimoto A."/>
            <person name="Yamaguchi K."/>
            <person name="Sugano A."/>
            <person name="Kohara Y."/>
            <person name="Fujiyama A."/>
            <person name="Anterola A."/>
            <person name="Aoki S."/>
            <person name="Ashton N."/>
            <person name="Barbazuk W.B."/>
            <person name="Barker E."/>
            <person name="Bennetzen J."/>
            <person name="Bezanilla M."/>
            <person name="Blankenship R."/>
            <person name="Cho S.H."/>
            <person name="Dutcher S."/>
            <person name="Estelle M."/>
            <person name="Fawcett J.A."/>
            <person name="Gundlach H."/>
            <person name="Hanada K."/>
            <person name="Heyl A."/>
            <person name="Hicks K.A."/>
            <person name="Hugh J."/>
            <person name="Lohr M."/>
            <person name="Mayer K."/>
            <person name="Melkozernov A."/>
            <person name="Murata T."/>
            <person name="Nelson D."/>
            <person name="Pils B."/>
            <person name="Prigge M."/>
            <person name="Reiss B."/>
            <person name="Renner T."/>
            <person name="Rombauts S."/>
            <person name="Rushton P."/>
            <person name="Sanderfoot A."/>
            <person name="Schween G."/>
            <person name="Shiu S.-H."/>
            <person name="Stueber K."/>
            <person name="Theodoulou F.L."/>
            <person name="Tu H."/>
            <person name="Van de Peer Y."/>
            <person name="Verrier P.J."/>
            <person name="Waters E."/>
            <person name="Wood A."/>
            <person name="Yang L."/>
            <person name="Cove D."/>
            <person name="Cuming A."/>
            <person name="Hasebe M."/>
            <person name="Lucas S."/>
            <person name="Mishler D.B."/>
            <person name="Reski R."/>
            <person name="Grigoriev I."/>
            <person name="Quatrano R.S."/>
            <person name="Boore J.L."/>
        </authorList>
    </citation>
    <scope>NUCLEOTIDE SEQUENCE [LARGE SCALE GENOMIC DNA]</scope>
    <source>
        <strain evidence="3 4">cv. Gransden 2004</strain>
    </source>
</reference>
<dbReference type="Proteomes" id="UP000006727">
    <property type="component" value="Chromosome 17"/>
</dbReference>
<proteinExistence type="predicted"/>
<reference evidence="3" key="3">
    <citation type="submission" date="2020-12" db="UniProtKB">
        <authorList>
            <consortium name="EnsemblPlants"/>
        </authorList>
    </citation>
    <scope>IDENTIFICATION</scope>
</reference>
<dbReference type="PANTHER" id="PTHR10992:SF1032">
    <property type="entry name" value="METHYLESTERASE 17"/>
    <property type="match status" value="1"/>
</dbReference>
<dbReference type="SUPFAM" id="SSF53474">
    <property type="entry name" value="alpha/beta-Hydrolases"/>
    <property type="match status" value="1"/>
</dbReference>
<dbReference type="InterPro" id="IPR000073">
    <property type="entry name" value="AB_hydrolase_1"/>
</dbReference>
<gene>
    <name evidence="3" type="primary">LOC112294005</name>
</gene>
<dbReference type="PANTHER" id="PTHR10992">
    <property type="entry name" value="METHYLESTERASE FAMILY MEMBER"/>
    <property type="match status" value="1"/>
</dbReference>
<dbReference type="GO" id="GO:0009694">
    <property type="term" value="P:jasmonic acid metabolic process"/>
    <property type="evidence" value="ECO:0000318"/>
    <property type="project" value="GO_Central"/>
</dbReference>
<keyword evidence="1" id="KW-0378">Hydrolase</keyword>
<dbReference type="GO" id="GO:0080030">
    <property type="term" value="F:methyl indole-3-acetate esterase activity"/>
    <property type="evidence" value="ECO:0000318"/>
    <property type="project" value="GO_Central"/>
</dbReference>
<sequence length="435" mass="47529">MAWTDSAAGQRDGGGVAMKNASMDSSLCLLACFSFTFVVVSRADQLPLPSSLPLPYHILIFSFSKSISQPSLASRSTTPLHSVSQAFPVLIFFCAAGVGSWRQLLGPAGAKLNDSVKHFVELCDVRVGSGVGMDRGLGRSANEWYRCHDPKPSRLTVVSVSPSLRNKEMSVFGGSTMGVSGPAHFVFVHGAGLGAWTWYRVIDHLRKKGHKATAIDLTSCGRDSVDPNTVTSFMDYNQPLVDFMQTLSSDEKVALVGHDLGGLSLTYAMEHFPKNISVAVFLVAMMLPSGFPLTYELFEMDPAVSNHIEYTFGDGTHAMPTSLYVTEKIQPQVFYNMCPSEDVVLASLLSKPVPLKMLDGFCVEYTDENYGSIPKVYIKTMNDKVLPPDAQEEAFLFDKTCCASEVRTIDSDHSPFFSKPVELTQHLEEILATFG</sequence>
<dbReference type="GO" id="GO:0080032">
    <property type="term" value="F:methyl jasmonate esterase activity"/>
    <property type="evidence" value="ECO:0000318"/>
    <property type="project" value="GO_Central"/>
</dbReference>
<evidence type="ECO:0000256" key="1">
    <source>
        <dbReference type="ARBA" id="ARBA00022801"/>
    </source>
</evidence>
<dbReference type="GO" id="GO:0009696">
    <property type="term" value="P:salicylic acid metabolic process"/>
    <property type="evidence" value="ECO:0000318"/>
    <property type="project" value="GO_Central"/>
</dbReference>
<dbReference type="EnsemblPlants" id="Pp3c17_17940V3.2">
    <property type="protein sequence ID" value="Pp3c17_17940V3.2"/>
    <property type="gene ID" value="Pp3c17_17940"/>
</dbReference>
<evidence type="ECO:0000313" key="4">
    <source>
        <dbReference type="Proteomes" id="UP000006727"/>
    </source>
</evidence>
<reference evidence="3 4" key="2">
    <citation type="journal article" date="2018" name="Plant J.">
        <title>The Physcomitrella patens chromosome-scale assembly reveals moss genome structure and evolution.</title>
        <authorList>
            <person name="Lang D."/>
            <person name="Ullrich K.K."/>
            <person name="Murat F."/>
            <person name="Fuchs J."/>
            <person name="Jenkins J."/>
            <person name="Haas F.B."/>
            <person name="Piednoel M."/>
            <person name="Gundlach H."/>
            <person name="Van Bel M."/>
            <person name="Meyberg R."/>
            <person name="Vives C."/>
            <person name="Morata J."/>
            <person name="Symeonidi A."/>
            <person name="Hiss M."/>
            <person name="Muchero W."/>
            <person name="Kamisugi Y."/>
            <person name="Saleh O."/>
            <person name="Blanc G."/>
            <person name="Decker E.L."/>
            <person name="van Gessel N."/>
            <person name="Grimwood J."/>
            <person name="Hayes R.D."/>
            <person name="Graham S.W."/>
            <person name="Gunter L.E."/>
            <person name="McDaniel S.F."/>
            <person name="Hoernstein S.N.W."/>
            <person name="Larsson A."/>
            <person name="Li F.W."/>
            <person name="Perroud P.F."/>
            <person name="Phillips J."/>
            <person name="Ranjan P."/>
            <person name="Rokshar D.S."/>
            <person name="Rothfels C.J."/>
            <person name="Schneider L."/>
            <person name="Shu S."/>
            <person name="Stevenson D.W."/>
            <person name="Thummler F."/>
            <person name="Tillich M."/>
            <person name="Villarreal Aguilar J.C."/>
            <person name="Widiez T."/>
            <person name="Wong G.K."/>
            <person name="Wymore A."/>
            <person name="Zhang Y."/>
            <person name="Zimmer A.D."/>
            <person name="Quatrano R.S."/>
            <person name="Mayer K.F.X."/>
            <person name="Goodstein D."/>
            <person name="Casacuberta J.M."/>
            <person name="Vandepoele K."/>
            <person name="Reski R."/>
            <person name="Cuming A.C."/>
            <person name="Tuskan G.A."/>
            <person name="Maumus F."/>
            <person name="Salse J."/>
            <person name="Schmutz J."/>
            <person name="Rensing S.A."/>
        </authorList>
    </citation>
    <scope>NUCLEOTIDE SEQUENCE [LARGE SCALE GENOMIC DNA]</scope>
    <source>
        <strain evidence="3 4">cv. Gransden 2004</strain>
    </source>
</reference>
<accession>A0A7I4BA98</accession>
<evidence type="ECO:0000313" key="3">
    <source>
        <dbReference type="EnsemblPlants" id="Pp3c17_17940V3.2"/>
    </source>
</evidence>
<dbReference type="AlphaFoldDB" id="A0A7I4BA98"/>
<dbReference type="InterPro" id="IPR029058">
    <property type="entry name" value="AB_hydrolase_fold"/>
</dbReference>
<dbReference type="InParanoid" id="A0A7I4BA98"/>
<dbReference type="InterPro" id="IPR045889">
    <property type="entry name" value="MES/HNL"/>
</dbReference>
<feature type="domain" description="AB hydrolase-1" evidence="2">
    <location>
        <begin position="185"/>
        <end position="423"/>
    </location>
</feature>
<protein>
    <recommendedName>
        <fullName evidence="2">AB hydrolase-1 domain-containing protein</fullName>
    </recommendedName>
</protein>
<keyword evidence="4" id="KW-1185">Reference proteome</keyword>
<dbReference type="Gramene" id="Pp3c17_17940V3.2">
    <property type="protein sequence ID" value="Pp3c17_17940V3.2"/>
    <property type="gene ID" value="Pp3c17_17940"/>
</dbReference>
<dbReference type="Pfam" id="PF12697">
    <property type="entry name" value="Abhydrolase_6"/>
    <property type="match status" value="1"/>
</dbReference>